<proteinExistence type="predicted"/>
<dbReference type="CDD" id="cd01833">
    <property type="entry name" value="XynB_like"/>
    <property type="match status" value="1"/>
</dbReference>
<dbReference type="GO" id="GO:0004622">
    <property type="term" value="F:phosphatidylcholine lysophospholipase activity"/>
    <property type="evidence" value="ECO:0007669"/>
    <property type="project" value="TreeGrafter"/>
</dbReference>
<dbReference type="OrthoDB" id="6123at2759"/>
<dbReference type="InterPro" id="IPR001087">
    <property type="entry name" value="GDSL"/>
</dbReference>
<dbReference type="KEGG" id="sapo:SAPIO_CDS3744"/>
<name>A0A084G9L2_PSEDA</name>
<dbReference type="HOGENOM" id="CLU_044083_1_0_1"/>
<evidence type="ECO:0000313" key="3">
    <source>
        <dbReference type="Proteomes" id="UP000028545"/>
    </source>
</evidence>
<gene>
    <name evidence="2" type="ORF">SAPIO_CDS3744</name>
</gene>
<accession>A0A084G9L2</accession>
<feature type="chain" id="PRO_5001775535" evidence="1">
    <location>
        <begin position="23"/>
        <end position="306"/>
    </location>
</feature>
<keyword evidence="3" id="KW-1185">Reference proteome</keyword>
<dbReference type="GeneID" id="27722816"/>
<dbReference type="InterPro" id="IPR036514">
    <property type="entry name" value="SGNH_hydro_sf"/>
</dbReference>
<dbReference type="AlphaFoldDB" id="A0A084G9L2"/>
<dbReference type="PANTHER" id="PTHR30383:SF31">
    <property type="entry name" value="SGNH HYDROLASE-TYPE ESTERASE DOMAIN-CONTAINING PROTEIN-RELATED"/>
    <property type="match status" value="1"/>
</dbReference>
<dbReference type="OMA" id="RIWYEAI"/>
<organism evidence="2 3">
    <name type="scientific">Pseudallescheria apiosperma</name>
    <name type="common">Scedosporium apiospermum</name>
    <dbReference type="NCBI Taxonomy" id="563466"/>
    <lineage>
        <taxon>Eukaryota</taxon>
        <taxon>Fungi</taxon>
        <taxon>Dikarya</taxon>
        <taxon>Ascomycota</taxon>
        <taxon>Pezizomycotina</taxon>
        <taxon>Sordariomycetes</taxon>
        <taxon>Hypocreomycetidae</taxon>
        <taxon>Microascales</taxon>
        <taxon>Microascaceae</taxon>
        <taxon>Scedosporium</taxon>
    </lineage>
</organism>
<keyword evidence="1" id="KW-0732">Signal</keyword>
<dbReference type="Pfam" id="PF00657">
    <property type="entry name" value="Lipase_GDSL"/>
    <property type="match status" value="1"/>
</dbReference>
<dbReference type="Gene3D" id="3.40.50.1110">
    <property type="entry name" value="SGNH hydrolase"/>
    <property type="match status" value="1"/>
</dbReference>
<dbReference type="InterPro" id="IPR051532">
    <property type="entry name" value="Ester_Hydrolysis_Enzymes"/>
</dbReference>
<dbReference type="SUPFAM" id="SSF52266">
    <property type="entry name" value="SGNH hydrolase"/>
    <property type="match status" value="1"/>
</dbReference>
<dbReference type="PANTHER" id="PTHR30383">
    <property type="entry name" value="THIOESTERASE 1/PROTEASE 1/LYSOPHOSPHOLIPASE L1"/>
    <property type="match status" value="1"/>
</dbReference>
<evidence type="ECO:0000313" key="2">
    <source>
        <dbReference type="EMBL" id="KEZ44024.1"/>
    </source>
</evidence>
<dbReference type="EMBL" id="JOWA01000089">
    <property type="protein sequence ID" value="KEZ44024.1"/>
    <property type="molecule type" value="Genomic_DNA"/>
</dbReference>
<sequence>MRLPRLLAYCVALLAAGTSVTAANPAGSCDGPRAVAAQPDEWNLDSGTCGTSHLRKRKDTFFLRIMPLGASITQGEFSSDETGYRKSLRQQLRFDGWEVNMAGSRHSGSMSDNDHEGWPGYRIDQVYNRAMASVPAFLPNLFTINVGTNDAIQNYDVGSAGERMLALLKYLRSQVPDATFILSTLLPLRSQPNNARYINTQYRSLVTRLRGEGWKIVLAEMDDGFITLNELLDGTHPNDGGYRKMAHRFYLSISDAIKAGYLAAPHYAGFDDSASVATPACHRTIGRVWGSAMLVFAMLSSGKLYF</sequence>
<reference evidence="2 3" key="1">
    <citation type="journal article" date="2014" name="Genome Announc.">
        <title>Draft genome sequence of the pathogenic fungus Scedosporium apiospermum.</title>
        <authorList>
            <person name="Vandeputte P."/>
            <person name="Ghamrawi S."/>
            <person name="Rechenmann M."/>
            <person name="Iltis A."/>
            <person name="Giraud S."/>
            <person name="Fleury M."/>
            <person name="Thornton C."/>
            <person name="Delhaes L."/>
            <person name="Meyer W."/>
            <person name="Papon N."/>
            <person name="Bouchara J.P."/>
        </authorList>
    </citation>
    <scope>NUCLEOTIDE SEQUENCE [LARGE SCALE GENOMIC DNA]</scope>
    <source>
        <strain evidence="2 3">IHEM 14462</strain>
    </source>
</reference>
<feature type="signal peptide" evidence="1">
    <location>
        <begin position="1"/>
        <end position="22"/>
    </location>
</feature>
<dbReference type="RefSeq" id="XP_016643823.1">
    <property type="nucleotide sequence ID" value="XM_016786480.1"/>
</dbReference>
<comment type="caution">
    <text evidence="2">The sequence shown here is derived from an EMBL/GenBank/DDBJ whole genome shotgun (WGS) entry which is preliminary data.</text>
</comment>
<dbReference type="VEuPathDB" id="FungiDB:SAPIO_CDS3744"/>
<evidence type="ECO:0000256" key="1">
    <source>
        <dbReference type="SAM" id="SignalP"/>
    </source>
</evidence>
<dbReference type="Proteomes" id="UP000028545">
    <property type="component" value="Unassembled WGS sequence"/>
</dbReference>
<protein>
    <submittedName>
        <fullName evidence="2">Uncharacterized protein</fullName>
    </submittedName>
</protein>